<gene>
    <name evidence="11" type="primary">whiB</name>
    <name evidence="13" type="ORF">FHR33_005936</name>
</gene>
<keyword evidence="14" id="KW-1185">Reference proteome</keyword>
<dbReference type="RefSeq" id="WP_183654245.1">
    <property type="nucleotide sequence ID" value="NZ_BAAAXX010000019.1"/>
</dbReference>
<dbReference type="GO" id="GO:0047134">
    <property type="term" value="F:protein-disulfide reductase [NAD(P)H] activity"/>
    <property type="evidence" value="ECO:0007669"/>
    <property type="project" value="TreeGrafter"/>
</dbReference>
<keyword evidence="6 11" id="KW-0411">Iron-sulfur</keyword>
<evidence type="ECO:0000259" key="12">
    <source>
        <dbReference type="PROSITE" id="PS51674"/>
    </source>
</evidence>
<dbReference type="Proteomes" id="UP000579945">
    <property type="component" value="Unassembled WGS sequence"/>
</dbReference>
<evidence type="ECO:0000256" key="3">
    <source>
        <dbReference type="ARBA" id="ARBA00022485"/>
    </source>
</evidence>
<keyword evidence="10 11" id="KW-0804">Transcription</keyword>
<evidence type="ECO:0000256" key="9">
    <source>
        <dbReference type="ARBA" id="ARBA00023157"/>
    </source>
</evidence>
<dbReference type="AlphaFoldDB" id="A0A7W5V8J9"/>
<comment type="PTM">
    <text evidence="11">Upon Fe-S cluster removal intramolecular disulfide bonds are formed.</text>
</comment>
<protein>
    <recommendedName>
        <fullName evidence="11">Transcriptional regulator WhiB</fullName>
    </recommendedName>
</protein>
<comment type="PTM">
    <text evidence="11">The Fe-S cluster can be nitrosylated by nitric oxide (NO).</text>
</comment>
<accession>A0A7W5V8J9</accession>
<comment type="caution">
    <text evidence="13">The sequence shown here is derived from an EMBL/GenBank/DDBJ whole genome shotgun (WGS) entry which is preliminary data.</text>
</comment>
<dbReference type="GO" id="GO:0045892">
    <property type="term" value="P:negative regulation of DNA-templated transcription"/>
    <property type="evidence" value="ECO:0007669"/>
    <property type="project" value="TreeGrafter"/>
</dbReference>
<feature type="binding site" evidence="11">
    <location>
        <position position="29"/>
    </location>
    <ligand>
        <name>[4Fe-4S] cluster</name>
        <dbReference type="ChEBI" id="CHEBI:49883"/>
    </ligand>
</feature>
<keyword evidence="7 11" id="KW-0805">Transcription regulation</keyword>
<dbReference type="GO" id="GO:0003677">
    <property type="term" value="F:DNA binding"/>
    <property type="evidence" value="ECO:0007669"/>
    <property type="project" value="UniProtKB-UniRule"/>
</dbReference>
<keyword evidence="8 11" id="KW-0238">DNA-binding</keyword>
<evidence type="ECO:0000256" key="5">
    <source>
        <dbReference type="ARBA" id="ARBA00023004"/>
    </source>
</evidence>
<feature type="binding site" evidence="11">
    <location>
        <position position="63"/>
    </location>
    <ligand>
        <name>[4Fe-4S] cluster</name>
        <dbReference type="ChEBI" id="CHEBI:49883"/>
    </ligand>
</feature>
<evidence type="ECO:0000256" key="11">
    <source>
        <dbReference type="HAMAP-Rule" id="MF_01479"/>
    </source>
</evidence>
<evidence type="ECO:0000256" key="8">
    <source>
        <dbReference type="ARBA" id="ARBA00023125"/>
    </source>
</evidence>
<feature type="domain" description="4Fe-4S Wbl-type" evidence="12">
    <location>
        <begin position="28"/>
        <end position="93"/>
    </location>
</feature>
<name>A0A7W5V8J9_9ACTN</name>
<evidence type="ECO:0000256" key="2">
    <source>
        <dbReference type="ARBA" id="ARBA00006597"/>
    </source>
</evidence>
<evidence type="ECO:0000256" key="4">
    <source>
        <dbReference type="ARBA" id="ARBA00022723"/>
    </source>
</evidence>
<dbReference type="GO" id="GO:0045454">
    <property type="term" value="P:cell redox homeostasis"/>
    <property type="evidence" value="ECO:0007669"/>
    <property type="project" value="TreeGrafter"/>
</dbReference>
<dbReference type="HAMAP" id="MF_01479">
    <property type="entry name" value="WhiB"/>
    <property type="match status" value="1"/>
</dbReference>
<comment type="function">
    <text evidence="11">Acts as a transcriptional regulator. Probably redox-responsive. The apo- but not holo-form probably binds DNA.</text>
</comment>
<dbReference type="PROSITE" id="PS51674">
    <property type="entry name" value="4FE4S_WBL"/>
    <property type="match status" value="1"/>
</dbReference>
<dbReference type="InterPro" id="IPR034768">
    <property type="entry name" value="4FE4S_WBL"/>
</dbReference>
<keyword evidence="4 11" id="KW-0479">Metal-binding</keyword>
<evidence type="ECO:0000256" key="7">
    <source>
        <dbReference type="ARBA" id="ARBA00023015"/>
    </source>
</evidence>
<evidence type="ECO:0000256" key="6">
    <source>
        <dbReference type="ARBA" id="ARBA00023014"/>
    </source>
</evidence>
<keyword evidence="5 11" id="KW-0408">Iron</keyword>
<organism evidence="13 14">
    <name type="scientific">Nonomuraea dietziae</name>
    <dbReference type="NCBI Taxonomy" id="65515"/>
    <lineage>
        <taxon>Bacteria</taxon>
        <taxon>Bacillati</taxon>
        <taxon>Actinomycetota</taxon>
        <taxon>Actinomycetes</taxon>
        <taxon>Streptosporangiales</taxon>
        <taxon>Streptosporangiaceae</taxon>
        <taxon>Nonomuraea</taxon>
    </lineage>
</organism>
<feature type="binding site" evidence="11">
    <location>
        <position position="69"/>
    </location>
    <ligand>
        <name>[4Fe-4S] cluster</name>
        <dbReference type="ChEBI" id="CHEBI:49883"/>
    </ligand>
</feature>
<sequence length="99" mass="10315">MTAALVTALLGGERQVGLLADVADAGPACQLADADLFIGPDVDETDSERQEREASAKALCRRCPALTECLAYAVATAPRYGVWAALTADELHALKAEVA</sequence>
<keyword evidence="9 11" id="KW-1015">Disulfide bond</keyword>
<comment type="cofactor">
    <cofactor evidence="11">
        <name>[4Fe-4S] cluster</name>
        <dbReference type="ChEBI" id="CHEBI:49883"/>
    </cofactor>
    <text evidence="11">Binds 1 [4Fe-4S] cluster per subunit. Following nitrosylation of the [4Fe-4S] cluster binds 1 [4Fe-8(NO)] cluster per subunit.</text>
</comment>
<dbReference type="GO" id="GO:0035731">
    <property type="term" value="F:dinitrosyl-iron complex binding"/>
    <property type="evidence" value="ECO:0007669"/>
    <property type="project" value="UniProtKB-UniRule"/>
</dbReference>
<dbReference type="GO" id="GO:0046872">
    <property type="term" value="F:metal ion binding"/>
    <property type="evidence" value="ECO:0007669"/>
    <property type="project" value="UniProtKB-KW"/>
</dbReference>
<proteinExistence type="inferred from homology"/>
<keyword evidence="3 11" id="KW-0004">4Fe-4S</keyword>
<dbReference type="PANTHER" id="PTHR38839">
    <property type="entry name" value="TRANSCRIPTIONAL REGULATOR WHID-RELATED"/>
    <property type="match status" value="1"/>
</dbReference>
<evidence type="ECO:0000313" key="14">
    <source>
        <dbReference type="Proteomes" id="UP000579945"/>
    </source>
</evidence>
<dbReference type="GO" id="GO:0051539">
    <property type="term" value="F:4 iron, 4 sulfur cluster binding"/>
    <property type="evidence" value="ECO:0007669"/>
    <property type="project" value="UniProtKB-UniRule"/>
</dbReference>
<dbReference type="Pfam" id="PF02467">
    <property type="entry name" value="Whib"/>
    <property type="match status" value="1"/>
</dbReference>
<keyword evidence="11" id="KW-0963">Cytoplasm</keyword>
<evidence type="ECO:0000313" key="13">
    <source>
        <dbReference type="EMBL" id="MBB3730076.1"/>
    </source>
</evidence>
<feature type="binding site" evidence="11">
    <location>
        <position position="60"/>
    </location>
    <ligand>
        <name>[4Fe-4S] cluster</name>
        <dbReference type="ChEBI" id="CHEBI:49883"/>
    </ligand>
</feature>
<dbReference type="GeneID" id="95392240"/>
<evidence type="ECO:0000256" key="10">
    <source>
        <dbReference type="ARBA" id="ARBA00023163"/>
    </source>
</evidence>
<dbReference type="InterPro" id="IPR003482">
    <property type="entry name" value="Whib"/>
</dbReference>
<evidence type="ECO:0000256" key="1">
    <source>
        <dbReference type="ARBA" id="ARBA00004496"/>
    </source>
</evidence>
<dbReference type="GO" id="GO:0005737">
    <property type="term" value="C:cytoplasm"/>
    <property type="evidence" value="ECO:0007669"/>
    <property type="project" value="UniProtKB-SubCell"/>
</dbReference>
<comment type="similarity">
    <text evidence="2 11">Belongs to the WhiB family.</text>
</comment>
<dbReference type="EMBL" id="JACIBV010000001">
    <property type="protein sequence ID" value="MBB3730076.1"/>
    <property type="molecule type" value="Genomic_DNA"/>
</dbReference>
<comment type="subcellular location">
    <subcellularLocation>
        <location evidence="1 11">Cytoplasm</location>
    </subcellularLocation>
</comment>
<reference evidence="13 14" key="1">
    <citation type="submission" date="2020-08" db="EMBL/GenBank/DDBJ databases">
        <title>Sequencing the genomes of 1000 actinobacteria strains.</title>
        <authorList>
            <person name="Klenk H.-P."/>
        </authorList>
    </citation>
    <scope>NUCLEOTIDE SEQUENCE [LARGE SCALE GENOMIC DNA]</scope>
    <source>
        <strain evidence="13 14">DSM 44320</strain>
    </source>
</reference>